<dbReference type="SUPFAM" id="SSF116734">
    <property type="entry name" value="DNA methylase specificity domain"/>
    <property type="match status" value="2"/>
</dbReference>
<evidence type="ECO:0000256" key="1">
    <source>
        <dbReference type="ARBA" id="ARBA00010923"/>
    </source>
</evidence>
<feature type="domain" description="Type I restriction modification DNA specificity" evidence="4">
    <location>
        <begin position="2"/>
        <end position="185"/>
    </location>
</feature>
<protein>
    <recommendedName>
        <fullName evidence="4">Type I restriction modification DNA specificity domain-containing protein</fullName>
    </recommendedName>
</protein>
<sequence>MMDGWQECALGDAISLIIDHRGKTPKKLGLDWSLSGYRALSARNIKTGKIVQPENVYYASEELYRKWMKEEIIRGDILITSEAPFGETYYWNSDEKIILSQRLYALKCKNTFSSKFLYYFMNTGRFQGEMRGRATGTTVIGLRQPELLKCKIVYPSLCEQHAIAATLSCLDEKIELNNKINANLEAQAQVIFKSWFVDFEPFQDGEFVESELGMIPKGWRVGVLSELINVKYGKDHKKLGDGTIPVYGSGGIMRYAEKALYERESVLIPRKGTLNNVIYINEPFWTVDTMFYSEMRHPHIAKFIYFLVSGKNLASMNSGSAVPSMTTDILNNLLTPIAPDSIFYEYDRLVSPLFNAIHKNTKQSNTLAALRGTLLPKLMSGEIEVPMEESM</sequence>
<dbReference type="PANTHER" id="PTHR30408:SF13">
    <property type="entry name" value="TYPE I RESTRICTION ENZYME HINDI SPECIFICITY SUBUNIT"/>
    <property type="match status" value="1"/>
</dbReference>
<dbReference type="PANTHER" id="PTHR30408">
    <property type="entry name" value="TYPE-1 RESTRICTION ENZYME ECOKI SPECIFICITY PROTEIN"/>
    <property type="match status" value="1"/>
</dbReference>
<accession>A0A212JBI9</accession>
<evidence type="ECO:0000313" key="5">
    <source>
        <dbReference type="EMBL" id="SBV96772.1"/>
    </source>
</evidence>
<keyword evidence="2" id="KW-0680">Restriction system</keyword>
<proteinExistence type="inferred from homology"/>
<reference evidence="5" key="1">
    <citation type="submission" date="2016-04" db="EMBL/GenBank/DDBJ databases">
        <authorList>
            <person name="Evans L.H."/>
            <person name="Alamgir A."/>
            <person name="Owens N."/>
            <person name="Weber N.D."/>
            <person name="Virtaneva K."/>
            <person name="Barbian K."/>
            <person name="Babar A."/>
            <person name="Rosenke K."/>
        </authorList>
    </citation>
    <scope>NUCLEOTIDE SEQUENCE</scope>
    <source>
        <strain evidence="5">86</strain>
    </source>
</reference>
<evidence type="ECO:0000259" key="4">
    <source>
        <dbReference type="Pfam" id="PF01420"/>
    </source>
</evidence>
<dbReference type="EMBL" id="FLUN01000001">
    <property type="protein sequence ID" value="SBV96772.1"/>
    <property type="molecule type" value="Genomic_DNA"/>
</dbReference>
<evidence type="ECO:0000256" key="3">
    <source>
        <dbReference type="ARBA" id="ARBA00023125"/>
    </source>
</evidence>
<dbReference type="Pfam" id="PF01420">
    <property type="entry name" value="Methylase_S"/>
    <property type="match status" value="2"/>
</dbReference>
<dbReference type="CDD" id="cd17288">
    <property type="entry name" value="RMtype1_S_LlaAI06ORF1089P_TRD1-CR1_like"/>
    <property type="match status" value="1"/>
</dbReference>
<name>A0A212JBI9_9FIRM</name>
<dbReference type="InterPro" id="IPR044946">
    <property type="entry name" value="Restrct_endonuc_typeI_TRD_sf"/>
</dbReference>
<dbReference type="AlphaFoldDB" id="A0A212JBI9"/>
<dbReference type="GO" id="GO:0009307">
    <property type="term" value="P:DNA restriction-modification system"/>
    <property type="evidence" value="ECO:0007669"/>
    <property type="project" value="UniProtKB-KW"/>
</dbReference>
<comment type="similarity">
    <text evidence="1">Belongs to the type-I restriction system S methylase family.</text>
</comment>
<keyword evidence="3" id="KW-0238">DNA-binding</keyword>
<organism evidence="5">
    <name type="scientific">uncultured Eubacteriales bacterium</name>
    <dbReference type="NCBI Taxonomy" id="172733"/>
    <lineage>
        <taxon>Bacteria</taxon>
        <taxon>Bacillati</taxon>
        <taxon>Bacillota</taxon>
        <taxon>Clostridia</taxon>
        <taxon>Eubacteriales</taxon>
        <taxon>environmental samples</taxon>
    </lineage>
</organism>
<dbReference type="InterPro" id="IPR052021">
    <property type="entry name" value="Type-I_RS_S_subunit"/>
</dbReference>
<dbReference type="Gene3D" id="3.90.220.20">
    <property type="entry name" value="DNA methylase specificity domains"/>
    <property type="match status" value="2"/>
</dbReference>
<dbReference type="GO" id="GO:0003677">
    <property type="term" value="F:DNA binding"/>
    <property type="evidence" value="ECO:0007669"/>
    <property type="project" value="UniProtKB-KW"/>
</dbReference>
<dbReference type="InterPro" id="IPR000055">
    <property type="entry name" value="Restrct_endonuc_typeI_TRD"/>
</dbReference>
<gene>
    <name evidence="5" type="ORF">KL86CLO1_10823</name>
</gene>
<feature type="domain" description="Type I restriction modification DNA specificity" evidence="4">
    <location>
        <begin position="216"/>
        <end position="340"/>
    </location>
</feature>
<evidence type="ECO:0000256" key="2">
    <source>
        <dbReference type="ARBA" id="ARBA00022747"/>
    </source>
</evidence>